<dbReference type="Gene3D" id="3.50.50.60">
    <property type="entry name" value="FAD/NAD(P)-binding domain"/>
    <property type="match status" value="3"/>
</dbReference>
<evidence type="ECO:0000256" key="1">
    <source>
        <dbReference type="ARBA" id="ARBA00009333"/>
    </source>
</evidence>
<comment type="caution">
    <text evidence="5">The sequence shown here is derived from an EMBL/GenBank/DDBJ whole genome shotgun (WGS) entry which is preliminary data.</text>
</comment>
<dbReference type="EMBL" id="CAKOAT010067266">
    <property type="protein sequence ID" value="CAH8307266.1"/>
    <property type="molecule type" value="Genomic_DNA"/>
</dbReference>
<name>A0ABC8IZT3_ERUVS</name>
<dbReference type="GO" id="GO:0016491">
    <property type="term" value="F:oxidoreductase activity"/>
    <property type="evidence" value="ECO:0007669"/>
    <property type="project" value="UniProtKB-KW"/>
</dbReference>
<keyword evidence="3" id="KW-0560">Oxidoreductase</keyword>
<dbReference type="InterPro" id="IPR050097">
    <property type="entry name" value="Ferredoxin-NADP_redctase_2"/>
</dbReference>
<evidence type="ECO:0000259" key="4">
    <source>
        <dbReference type="Pfam" id="PF00070"/>
    </source>
</evidence>
<feature type="domain" description="Pyridine nucleotide-disulphide oxidoreductase N-terminal" evidence="4">
    <location>
        <begin position="95"/>
        <end position="147"/>
    </location>
</feature>
<dbReference type="InterPro" id="IPR036188">
    <property type="entry name" value="FAD/NAD-bd_sf"/>
</dbReference>
<evidence type="ECO:0000256" key="2">
    <source>
        <dbReference type="ARBA" id="ARBA00022630"/>
    </source>
</evidence>
<reference evidence="5 6" key="1">
    <citation type="submission" date="2022-03" db="EMBL/GenBank/DDBJ databases">
        <authorList>
            <person name="Macdonald S."/>
            <person name="Ahmed S."/>
            <person name="Newling K."/>
        </authorList>
    </citation>
    <scope>NUCLEOTIDE SEQUENCE [LARGE SCALE GENOMIC DNA]</scope>
</reference>
<evidence type="ECO:0000313" key="5">
    <source>
        <dbReference type="EMBL" id="CAH8307266.1"/>
    </source>
</evidence>
<proteinExistence type="inferred from homology"/>
<organism evidence="5 6">
    <name type="scientific">Eruca vesicaria subsp. sativa</name>
    <name type="common">Garden rocket</name>
    <name type="synonym">Eruca sativa</name>
    <dbReference type="NCBI Taxonomy" id="29727"/>
    <lineage>
        <taxon>Eukaryota</taxon>
        <taxon>Viridiplantae</taxon>
        <taxon>Streptophyta</taxon>
        <taxon>Embryophyta</taxon>
        <taxon>Tracheophyta</taxon>
        <taxon>Spermatophyta</taxon>
        <taxon>Magnoliopsida</taxon>
        <taxon>eudicotyledons</taxon>
        <taxon>Gunneridae</taxon>
        <taxon>Pentapetalae</taxon>
        <taxon>rosids</taxon>
        <taxon>malvids</taxon>
        <taxon>Brassicales</taxon>
        <taxon>Brassicaceae</taxon>
        <taxon>Brassiceae</taxon>
        <taxon>Eruca</taxon>
    </lineage>
</organism>
<dbReference type="GO" id="GO:0097237">
    <property type="term" value="P:cellular response to toxic substance"/>
    <property type="evidence" value="ECO:0007669"/>
    <property type="project" value="UniProtKB-ARBA"/>
</dbReference>
<sequence length="300" mass="33707">METHKTKICIIGIGSATHTAAIYASRTELKPLLFEGWMANAIAPGGQLTTVTNVENFPGFPEGYPRHRHRREFPEVVGAIRYQDLHGEGTNLWWNFLSKYGSKVYIIHMRDTFRVSKIMQQRAFLNPIVEMIWNSLVVEAYGDENVKCVLGAMKFLDGKLELDEDGYVVIKPGSIKTTVVGVFAAGDWRRRSIGRPTLQELVSRSMFIGCSGLSNKLPDRDVSKPLPIPIRDFVRSTSQDKVSASDKPETEAVLSGSNVQNLVRVYVIFGCYGTFLSSFWPLAVKKNFLIDLPLVCFLRK</sequence>
<dbReference type="Pfam" id="PF00070">
    <property type="entry name" value="Pyr_redox"/>
    <property type="match status" value="1"/>
</dbReference>
<evidence type="ECO:0000313" key="6">
    <source>
        <dbReference type="Proteomes" id="UP001642260"/>
    </source>
</evidence>
<dbReference type="PRINTS" id="PR00469">
    <property type="entry name" value="PNDRDTASEII"/>
</dbReference>
<comment type="similarity">
    <text evidence="1">Belongs to the class-II pyridine nucleotide-disulfide oxidoreductase family.</text>
</comment>
<evidence type="ECO:0000256" key="3">
    <source>
        <dbReference type="ARBA" id="ARBA00023002"/>
    </source>
</evidence>
<gene>
    <name evidence="5" type="ORF">ERUC_LOCUS4880</name>
</gene>
<dbReference type="Proteomes" id="UP001642260">
    <property type="component" value="Unassembled WGS sequence"/>
</dbReference>
<accession>A0ABC8IZT3</accession>
<dbReference type="SUPFAM" id="SSF51905">
    <property type="entry name" value="FAD/NAD(P)-binding domain"/>
    <property type="match status" value="1"/>
</dbReference>
<dbReference type="PANTHER" id="PTHR48105">
    <property type="entry name" value="THIOREDOXIN REDUCTASE 1-RELATED-RELATED"/>
    <property type="match status" value="1"/>
</dbReference>
<protein>
    <recommendedName>
        <fullName evidence="4">Pyridine nucleotide-disulphide oxidoreductase N-terminal domain-containing protein</fullName>
    </recommendedName>
</protein>
<dbReference type="InterPro" id="IPR039648">
    <property type="entry name" value="DHPH_N"/>
</dbReference>
<keyword evidence="6" id="KW-1185">Reference proteome</keyword>
<dbReference type="AlphaFoldDB" id="A0ABC8IZT3"/>
<keyword evidence="2" id="KW-0285">Flavoprotein</keyword>